<dbReference type="GO" id="GO:0005576">
    <property type="term" value="C:extracellular region"/>
    <property type="evidence" value="ECO:0007669"/>
    <property type="project" value="UniProtKB-SubCell"/>
</dbReference>
<name>A0A380TJ55_9ZZZZ</name>
<dbReference type="PANTHER" id="PTHR38340">
    <property type="entry name" value="S-LAYER PROTEIN"/>
    <property type="match status" value="1"/>
</dbReference>
<dbReference type="AlphaFoldDB" id="A0A380TJ55"/>
<dbReference type="EMBL" id="UIDG01000601">
    <property type="protein sequence ID" value="SUS08346.1"/>
    <property type="molecule type" value="Genomic_DNA"/>
</dbReference>
<evidence type="ECO:0000313" key="3">
    <source>
        <dbReference type="EMBL" id="SUS08346.1"/>
    </source>
</evidence>
<evidence type="ECO:0000256" key="2">
    <source>
        <dbReference type="ARBA" id="ARBA00022525"/>
    </source>
</evidence>
<accession>A0A380TJ55</accession>
<dbReference type="InterPro" id="IPR050557">
    <property type="entry name" value="RTX_toxin/Mannuronan_C5-epim"/>
</dbReference>
<dbReference type="Pfam" id="PF00353">
    <property type="entry name" value="HemolysinCabind"/>
    <property type="match status" value="1"/>
</dbReference>
<dbReference type="SUPFAM" id="SSF51120">
    <property type="entry name" value="beta-Roll"/>
    <property type="match status" value="1"/>
</dbReference>
<dbReference type="PANTHER" id="PTHR38340:SF1">
    <property type="entry name" value="S-LAYER PROTEIN"/>
    <property type="match status" value="1"/>
</dbReference>
<comment type="subcellular location">
    <subcellularLocation>
        <location evidence="1">Secreted</location>
    </subcellularLocation>
</comment>
<dbReference type="Gene3D" id="2.150.10.10">
    <property type="entry name" value="Serralysin-like metalloprotease, C-terminal"/>
    <property type="match status" value="1"/>
</dbReference>
<reference evidence="3" key="1">
    <citation type="submission" date="2018-07" db="EMBL/GenBank/DDBJ databases">
        <authorList>
            <person name="Quirk P.G."/>
            <person name="Krulwich T.A."/>
        </authorList>
    </citation>
    <scope>NUCLEOTIDE SEQUENCE</scope>
</reference>
<gene>
    <name evidence="3" type="ORF">DF3PB_640001</name>
</gene>
<proteinExistence type="predicted"/>
<dbReference type="GO" id="GO:0005509">
    <property type="term" value="F:calcium ion binding"/>
    <property type="evidence" value="ECO:0007669"/>
    <property type="project" value="InterPro"/>
</dbReference>
<sequence>MLGLKNIKLSQITRADFIGGSGQTATVAAAGSSQSASSSGAITGTSGVDRLNGTAGNDLIQGLGGDDWMYGRAGNDTFDAGPGRDWIHGEAGADVALLQRGAGTDKWMDFQDGIDKIGLNGLAYSQIKLRYEPIWKYTFIQDSAGNDLLGLKNILVSQITASDFI</sequence>
<keyword evidence="2" id="KW-0964">Secreted</keyword>
<organism evidence="3">
    <name type="scientific">metagenome</name>
    <dbReference type="NCBI Taxonomy" id="256318"/>
    <lineage>
        <taxon>unclassified sequences</taxon>
        <taxon>metagenomes</taxon>
    </lineage>
</organism>
<dbReference type="InterPro" id="IPR011049">
    <property type="entry name" value="Serralysin-like_metalloprot_C"/>
</dbReference>
<dbReference type="InterPro" id="IPR001343">
    <property type="entry name" value="Hemolysn_Ca-bd"/>
</dbReference>
<protein>
    <submittedName>
        <fullName evidence="3">Uncharacterized protein</fullName>
    </submittedName>
</protein>
<evidence type="ECO:0000256" key="1">
    <source>
        <dbReference type="ARBA" id="ARBA00004613"/>
    </source>
</evidence>